<dbReference type="SMART" id="SM00091">
    <property type="entry name" value="PAS"/>
    <property type="match status" value="1"/>
</dbReference>
<reference evidence="2" key="2">
    <citation type="submission" date="2022-06" db="UniProtKB">
        <authorList>
            <consortium name="EnsemblMetazoa"/>
        </authorList>
    </citation>
    <scope>IDENTIFICATION</scope>
    <source>
        <strain evidence="2">PS312</strain>
    </source>
</reference>
<dbReference type="InterPro" id="IPR000014">
    <property type="entry name" value="PAS"/>
</dbReference>
<reference evidence="3" key="1">
    <citation type="journal article" date="2008" name="Nat. Genet.">
        <title>The Pristionchus pacificus genome provides a unique perspective on nematode lifestyle and parasitism.</title>
        <authorList>
            <person name="Dieterich C."/>
            <person name="Clifton S.W."/>
            <person name="Schuster L.N."/>
            <person name="Chinwalla A."/>
            <person name="Delehaunty K."/>
            <person name="Dinkelacker I."/>
            <person name="Fulton L."/>
            <person name="Fulton R."/>
            <person name="Godfrey J."/>
            <person name="Minx P."/>
            <person name="Mitreva M."/>
            <person name="Roeseler W."/>
            <person name="Tian H."/>
            <person name="Witte H."/>
            <person name="Yang S.P."/>
            <person name="Wilson R.K."/>
            <person name="Sommer R.J."/>
        </authorList>
    </citation>
    <scope>NUCLEOTIDE SEQUENCE [LARGE SCALE GENOMIC DNA]</scope>
    <source>
        <strain evidence="3">PS312</strain>
    </source>
</reference>
<feature type="compositionally biased region" description="Basic residues" evidence="1">
    <location>
        <begin position="355"/>
        <end position="372"/>
    </location>
</feature>
<dbReference type="Gene3D" id="3.30.450.20">
    <property type="entry name" value="PAS domain"/>
    <property type="match status" value="1"/>
</dbReference>
<keyword evidence="3" id="KW-1185">Reference proteome</keyword>
<dbReference type="EnsemblMetazoa" id="PPA00233.1">
    <property type="protein sequence ID" value="PPA00233.1"/>
    <property type="gene ID" value="WBGene00089787"/>
</dbReference>
<dbReference type="PROSITE" id="PS50112">
    <property type="entry name" value="PAS"/>
    <property type="match status" value="1"/>
</dbReference>
<dbReference type="SUPFAM" id="SSF55785">
    <property type="entry name" value="PYP-like sensor domain (PAS domain)"/>
    <property type="match status" value="1"/>
</dbReference>
<feature type="region of interest" description="Disordered" evidence="1">
    <location>
        <begin position="341"/>
        <end position="422"/>
    </location>
</feature>
<accession>A0A8R1U2D5</accession>
<evidence type="ECO:0000256" key="1">
    <source>
        <dbReference type="SAM" id="MobiDB-lite"/>
    </source>
</evidence>
<dbReference type="InterPro" id="IPR035965">
    <property type="entry name" value="PAS-like_dom_sf"/>
</dbReference>
<accession>A0A2A6BFI6</accession>
<sequence>MQEDDDVTMAAIDNCQRRPDHAILRSLFPDDDIVEEEQMHSLSQLISTASTSSEPTTHILLHPASSASFVFVLTQEGRIHQSSAGVSGHLGFRQEEFVGQSVFNFVPVADQSLITRLLPVACHDASSSRPRRRERFRCAFLSRMRLDHPPREVQFEISALRCDSLLFDSQSGAKKVAGCVVCVARRLPEEANKVIALSLLLDADGIVHSVFTRNCSTHQGTFQQLVGGLFRAAVAPEYAPAAERLLATQCDAPLELDLLLADKQFRVAATSLSAPRGATRLECTVSWCTVRKPSPAFQPQLLQQQQTIVPPSSYAGYETSPPDPQDALSLVCSSVFGDENMNMPATQEIPSTEKVRKKPGPKKGPSKPRAKKGAAAAAAAATPQDSAVSSSTGDDKNSVLKSLLGAPIQHPMPMEMHPAYYK</sequence>
<dbReference type="CDD" id="cd00130">
    <property type="entry name" value="PAS"/>
    <property type="match status" value="1"/>
</dbReference>
<feature type="compositionally biased region" description="Polar residues" evidence="1">
    <location>
        <begin position="383"/>
        <end position="392"/>
    </location>
</feature>
<evidence type="ECO:0000313" key="2">
    <source>
        <dbReference type="EnsemblMetazoa" id="PPA00233.1"/>
    </source>
</evidence>
<dbReference type="AlphaFoldDB" id="A0A2A6BFI6"/>
<name>A0A2A6BFI6_PRIPA</name>
<organism evidence="2 3">
    <name type="scientific">Pristionchus pacificus</name>
    <name type="common">Parasitic nematode worm</name>
    <dbReference type="NCBI Taxonomy" id="54126"/>
    <lineage>
        <taxon>Eukaryota</taxon>
        <taxon>Metazoa</taxon>
        <taxon>Ecdysozoa</taxon>
        <taxon>Nematoda</taxon>
        <taxon>Chromadorea</taxon>
        <taxon>Rhabditida</taxon>
        <taxon>Rhabditina</taxon>
        <taxon>Diplogasteromorpha</taxon>
        <taxon>Diplogasteroidea</taxon>
        <taxon>Neodiplogasteridae</taxon>
        <taxon>Pristionchus</taxon>
    </lineage>
</organism>
<proteinExistence type="predicted"/>
<evidence type="ECO:0000313" key="3">
    <source>
        <dbReference type="Proteomes" id="UP000005239"/>
    </source>
</evidence>
<gene>
    <name evidence="2" type="primary">WBGene00089787</name>
</gene>
<protein>
    <submittedName>
        <fullName evidence="2">PAS domain-containing protein</fullName>
    </submittedName>
</protein>
<dbReference type="Proteomes" id="UP000005239">
    <property type="component" value="Unassembled WGS sequence"/>
</dbReference>